<evidence type="ECO:0000259" key="11">
    <source>
        <dbReference type="PROSITE" id="PS00434"/>
    </source>
</evidence>
<dbReference type="SUPFAM" id="SSF46785">
    <property type="entry name" value="Winged helix' DNA-binding domain"/>
    <property type="match status" value="1"/>
</dbReference>
<proteinExistence type="inferred from homology"/>
<dbReference type="InterPro" id="IPR036390">
    <property type="entry name" value="WH_DNA-bd_sf"/>
</dbReference>
<evidence type="ECO:0000256" key="8">
    <source>
        <dbReference type="ARBA" id="ARBA00023242"/>
    </source>
</evidence>
<dbReference type="Proteomes" id="UP001445335">
    <property type="component" value="Unassembled WGS sequence"/>
</dbReference>
<feature type="domain" description="HSF-type DNA-binding" evidence="11">
    <location>
        <begin position="75"/>
        <end position="99"/>
    </location>
</feature>
<dbReference type="AlphaFoldDB" id="A0AAW1RNS9"/>
<reference evidence="12 13" key="1">
    <citation type="journal article" date="2024" name="Nat. Commun.">
        <title>Phylogenomics reveals the evolutionary origins of lichenization in chlorophyte algae.</title>
        <authorList>
            <person name="Puginier C."/>
            <person name="Libourel C."/>
            <person name="Otte J."/>
            <person name="Skaloud P."/>
            <person name="Haon M."/>
            <person name="Grisel S."/>
            <person name="Petersen M."/>
            <person name="Berrin J.G."/>
            <person name="Delaux P.M."/>
            <person name="Dal Grande F."/>
            <person name="Keller J."/>
        </authorList>
    </citation>
    <scope>NUCLEOTIDE SEQUENCE [LARGE SCALE GENOMIC DNA]</scope>
    <source>
        <strain evidence="12 13">SAG 245.80</strain>
    </source>
</reference>
<evidence type="ECO:0000256" key="7">
    <source>
        <dbReference type="ARBA" id="ARBA00023163"/>
    </source>
</evidence>
<dbReference type="InterPro" id="IPR000232">
    <property type="entry name" value="HSF_DNA-bd"/>
</dbReference>
<dbReference type="EMBL" id="JALJOU010000029">
    <property type="protein sequence ID" value="KAK9835205.1"/>
    <property type="molecule type" value="Genomic_DNA"/>
</dbReference>
<keyword evidence="13" id="KW-1185">Reference proteome</keyword>
<evidence type="ECO:0000256" key="1">
    <source>
        <dbReference type="ARBA" id="ARBA00004123"/>
    </source>
</evidence>
<comment type="caution">
    <text evidence="12">The sequence shown here is derived from an EMBL/GenBank/DDBJ whole genome shotgun (WGS) entry which is preliminary data.</text>
</comment>
<dbReference type="FunFam" id="1.10.10.10:FF:000037">
    <property type="entry name" value="Heat stress transcription factor B-4"/>
    <property type="match status" value="1"/>
</dbReference>
<evidence type="ECO:0000256" key="4">
    <source>
        <dbReference type="ARBA" id="ARBA00023015"/>
    </source>
</evidence>
<feature type="region of interest" description="Disordered" evidence="10">
    <location>
        <begin position="1"/>
        <end position="35"/>
    </location>
</feature>
<dbReference type="Gene3D" id="1.10.10.10">
    <property type="entry name" value="Winged helix-like DNA-binding domain superfamily/Winged helix DNA-binding domain"/>
    <property type="match status" value="1"/>
</dbReference>
<keyword evidence="7" id="KW-0804">Transcription</keyword>
<keyword evidence="3" id="KW-0597">Phosphoprotein</keyword>
<evidence type="ECO:0000256" key="3">
    <source>
        <dbReference type="ARBA" id="ARBA00022553"/>
    </source>
</evidence>
<feature type="compositionally biased region" description="Polar residues" evidence="10">
    <location>
        <begin position="1"/>
        <end position="10"/>
    </location>
</feature>
<comment type="subcellular location">
    <subcellularLocation>
        <location evidence="1">Nucleus</location>
    </subcellularLocation>
</comment>
<evidence type="ECO:0000313" key="12">
    <source>
        <dbReference type="EMBL" id="KAK9835205.1"/>
    </source>
</evidence>
<evidence type="ECO:0000256" key="2">
    <source>
        <dbReference type="ARBA" id="ARBA00011233"/>
    </source>
</evidence>
<keyword evidence="6" id="KW-0238">DNA-binding</keyword>
<comment type="similarity">
    <text evidence="9">Belongs to the HSF family.</text>
</comment>
<feature type="compositionally biased region" description="Acidic residues" evidence="10">
    <location>
        <begin position="244"/>
        <end position="254"/>
    </location>
</feature>
<keyword evidence="5" id="KW-0346">Stress response</keyword>
<evidence type="ECO:0000256" key="6">
    <source>
        <dbReference type="ARBA" id="ARBA00023125"/>
    </source>
</evidence>
<gene>
    <name evidence="12" type="ORF">WJX81_005618</name>
</gene>
<dbReference type="Pfam" id="PF00447">
    <property type="entry name" value="HSF_DNA-bind"/>
    <property type="match status" value="1"/>
</dbReference>
<protein>
    <recommendedName>
        <fullName evidence="11">HSF-type DNA-binding domain-containing protein</fullName>
    </recommendedName>
</protein>
<comment type="subunit">
    <text evidence="2">Homotrimer.</text>
</comment>
<evidence type="ECO:0000256" key="9">
    <source>
        <dbReference type="RuleBase" id="RU004020"/>
    </source>
</evidence>
<dbReference type="GO" id="GO:0005634">
    <property type="term" value="C:nucleus"/>
    <property type="evidence" value="ECO:0007669"/>
    <property type="project" value="UniProtKB-SubCell"/>
</dbReference>
<organism evidence="12 13">
    <name type="scientific">Elliptochloris bilobata</name>
    <dbReference type="NCBI Taxonomy" id="381761"/>
    <lineage>
        <taxon>Eukaryota</taxon>
        <taxon>Viridiplantae</taxon>
        <taxon>Chlorophyta</taxon>
        <taxon>core chlorophytes</taxon>
        <taxon>Trebouxiophyceae</taxon>
        <taxon>Trebouxiophyceae incertae sedis</taxon>
        <taxon>Elliptochloris clade</taxon>
        <taxon>Elliptochloris</taxon>
    </lineage>
</organism>
<evidence type="ECO:0000256" key="10">
    <source>
        <dbReference type="SAM" id="MobiDB-lite"/>
    </source>
</evidence>
<dbReference type="InterPro" id="IPR036388">
    <property type="entry name" value="WH-like_DNA-bd_sf"/>
</dbReference>
<sequence length="440" mass="47594">MTSTRNTRSSVYAGVDRPRTVYEGKEESGSNQPPPFLTKTYEMVGHAATDSVVSWGADGRSFVVWKPAEFARDVLPRHFKHNNFSSFVRQLNTYGFRKVDPDQWEFANEYFIKGRKDLLCEIHRRKTTGAQPGGPSREIASVGNAAIEVGSFGGLVDEVEGLKRDKTVLMLELVRLRQQQQASDNEIRKLHTRLESTEQRQQQMMGFLAKAVNNPGFLQQLLSARQPQQRLAGRKKRRAAQPNQEEEGSPPPDEDPMRALVQYQQPFRDADFSSQFLGLLQREGHVLAPKPEAAVGAGAFSRAASGAAPGGSSSWSPPELGDVGSAFNGLNLRNAPSSVTIAEHRDAGGLPGTGLSVMLAQAGQHALPNGGADVPMPAADVAALAQGYAGGQGGASTPLDEFSLDMLSLPSGDLPIGDDTFLWEQLLQQQPSAGGHMHEA</sequence>
<feature type="compositionally biased region" description="Basic and acidic residues" evidence="10">
    <location>
        <begin position="16"/>
        <end position="28"/>
    </location>
</feature>
<keyword evidence="8" id="KW-0539">Nucleus</keyword>
<keyword evidence="4" id="KW-0805">Transcription regulation</keyword>
<dbReference type="PRINTS" id="PR00056">
    <property type="entry name" value="HSFDOMAIN"/>
</dbReference>
<evidence type="ECO:0000313" key="13">
    <source>
        <dbReference type="Proteomes" id="UP001445335"/>
    </source>
</evidence>
<dbReference type="PANTHER" id="PTHR10015">
    <property type="entry name" value="HEAT SHOCK TRANSCRIPTION FACTOR"/>
    <property type="match status" value="1"/>
</dbReference>
<evidence type="ECO:0000256" key="5">
    <source>
        <dbReference type="ARBA" id="ARBA00023016"/>
    </source>
</evidence>
<accession>A0AAW1RNS9</accession>
<dbReference type="SMART" id="SM00415">
    <property type="entry name" value="HSF"/>
    <property type="match status" value="1"/>
</dbReference>
<dbReference type="PROSITE" id="PS00434">
    <property type="entry name" value="HSF_DOMAIN"/>
    <property type="match status" value="1"/>
</dbReference>
<feature type="region of interest" description="Disordered" evidence="10">
    <location>
        <begin position="226"/>
        <end position="257"/>
    </location>
</feature>
<name>A0AAW1RNS9_9CHLO</name>
<dbReference type="GO" id="GO:0043565">
    <property type="term" value="F:sequence-specific DNA binding"/>
    <property type="evidence" value="ECO:0007669"/>
    <property type="project" value="InterPro"/>
</dbReference>
<dbReference type="GO" id="GO:0003700">
    <property type="term" value="F:DNA-binding transcription factor activity"/>
    <property type="evidence" value="ECO:0007669"/>
    <property type="project" value="InterPro"/>
</dbReference>
<dbReference type="PANTHER" id="PTHR10015:SF427">
    <property type="entry name" value="HEAT SHOCK FACTOR PROTEIN"/>
    <property type="match status" value="1"/>
</dbReference>